<proteinExistence type="predicted"/>
<reference evidence="2" key="1">
    <citation type="journal article" date="2023" name="Front. Mar. Sci.">
        <title>A new Merluccius polli reference genome to investigate the effects of global change in West African waters.</title>
        <authorList>
            <person name="Mateo J.L."/>
            <person name="Blanco-Fernandez C."/>
            <person name="Garcia-Vazquez E."/>
            <person name="Machado-Schiaffino G."/>
        </authorList>
    </citation>
    <scope>NUCLEOTIDE SEQUENCE</scope>
    <source>
        <strain evidence="2">C29</strain>
        <tissue evidence="2">Fin</tissue>
    </source>
</reference>
<organism evidence="2 3">
    <name type="scientific">Merluccius polli</name>
    <name type="common">Benguela hake</name>
    <name type="synonym">Merluccius cadenati</name>
    <dbReference type="NCBI Taxonomy" id="89951"/>
    <lineage>
        <taxon>Eukaryota</taxon>
        <taxon>Metazoa</taxon>
        <taxon>Chordata</taxon>
        <taxon>Craniata</taxon>
        <taxon>Vertebrata</taxon>
        <taxon>Euteleostomi</taxon>
        <taxon>Actinopterygii</taxon>
        <taxon>Neopterygii</taxon>
        <taxon>Teleostei</taxon>
        <taxon>Neoteleostei</taxon>
        <taxon>Acanthomorphata</taxon>
        <taxon>Zeiogadaria</taxon>
        <taxon>Gadariae</taxon>
        <taxon>Gadiformes</taxon>
        <taxon>Gadoidei</taxon>
        <taxon>Merlucciidae</taxon>
        <taxon>Merluccius</taxon>
    </lineage>
</organism>
<dbReference type="InterPro" id="IPR036691">
    <property type="entry name" value="Endo/exonu/phosph_ase_sf"/>
</dbReference>
<sequence>MAICGHCQPTYRLLQENITRLKQDIKSKDDLILSFSTVATSQAKRLAQFSSSSYYSQSVGCSAAVHGDATLPWSGSATAGGESLISTEAHAPTDDLWPALGAKPKTRACSTPYDLEPWIQVRSSKGRARRSLHLRSSNTLPLNNSFQVLDDRDGNNSPDDPTRDIAKPATPAKGSAYATAAAVVQPPPVFGATDVLTADPRADPPSRRLTSSGPPLSRRSTQQTLAENPSSVLVVGSSMVQHVAVRGGRTYRQCQREGASLKEISSTAAQVICNHDSATTVIVQAGTNDLKLQQSESLKKDFVQLVNNLLDTGKQVVISGPIPSPRFGDIVFSRIRQLHIWLKRYCRIQDIPFVDNFSTFLNRPQVFKRDGLHESQASTSAPSIWTGWNHFKCTPVLHNSFNSFEHLGFRIHSKNPVLILIIYRPPKPNSVFIQEFSEFLSYFMSKFDRVLILGDFNIHVCCPTQGFITDFLDVLDSFNLTQAVNEPTHSKGHTLDLVLFCGLSPNHFKCMDCVSDHKAILFNMVLSFLNADQETAVRRRVFNPLSAFKFSGTF</sequence>
<feature type="compositionally biased region" description="Polar residues" evidence="1">
    <location>
        <begin position="208"/>
        <end position="228"/>
    </location>
</feature>
<dbReference type="EMBL" id="JAOPHQ010004564">
    <property type="protein sequence ID" value="KAK0138885.1"/>
    <property type="molecule type" value="Genomic_DNA"/>
</dbReference>
<keyword evidence="3" id="KW-1185">Reference proteome</keyword>
<dbReference type="PANTHER" id="PTHR33776">
    <property type="entry name" value="ENDO/EXONUCLEASE/PHOSPHATASE DOMAIN-CONTAINING PROTEIN"/>
    <property type="match status" value="1"/>
</dbReference>
<evidence type="ECO:0000313" key="3">
    <source>
        <dbReference type="Proteomes" id="UP001174136"/>
    </source>
</evidence>
<evidence type="ECO:0000313" key="2">
    <source>
        <dbReference type="EMBL" id="KAK0138885.1"/>
    </source>
</evidence>
<dbReference type="SUPFAM" id="SSF56219">
    <property type="entry name" value="DNase I-like"/>
    <property type="match status" value="1"/>
</dbReference>
<evidence type="ECO:0000256" key="1">
    <source>
        <dbReference type="SAM" id="MobiDB-lite"/>
    </source>
</evidence>
<dbReference type="Gene3D" id="3.40.50.12700">
    <property type="match status" value="1"/>
</dbReference>
<feature type="region of interest" description="Disordered" evidence="1">
    <location>
        <begin position="192"/>
        <end position="228"/>
    </location>
</feature>
<name>A0AA47MES7_MERPO</name>
<accession>A0AA47MES7</accession>
<dbReference type="Gene3D" id="3.40.50.12690">
    <property type="match status" value="1"/>
</dbReference>
<protein>
    <submittedName>
        <fullName evidence="2">Uncharacterized protein</fullName>
    </submittedName>
</protein>
<dbReference type="SUPFAM" id="SSF52266">
    <property type="entry name" value="SGNH hydrolase"/>
    <property type="match status" value="1"/>
</dbReference>
<feature type="region of interest" description="Disordered" evidence="1">
    <location>
        <begin position="143"/>
        <end position="172"/>
    </location>
</feature>
<gene>
    <name evidence="2" type="ORF">N1851_024558</name>
</gene>
<dbReference type="Proteomes" id="UP001174136">
    <property type="component" value="Unassembled WGS sequence"/>
</dbReference>
<dbReference type="AlphaFoldDB" id="A0AA47MES7"/>
<comment type="caution">
    <text evidence="2">The sequence shown here is derived from an EMBL/GenBank/DDBJ whole genome shotgun (WGS) entry which is preliminary data.</text>
</comment>
<dbReference type="PANTHER" id="PTHR33776:SF3">
    <property type="entry name" value="PHD-TYPE DOMAIN-CONTAINING PROTEIN"/>
    <property type="match status" value="1"/>
</dbReference>
<feature type="compositionally biased region" description="Basic and acidic residues" evidence="1">
    <location>
        <begin position="149"/>
        <end position="166"/>
    </location>
</feature>